<evidence type="ECO:0000256" key="3">
    <source>
        <dbReference type="ARBA" id="ARBA00022989"/>
    </source>
</evidence>
<comment type="caution">
    <text evidence="7">The sequence shown here is derived from an EMBL/GenBank/DDBJ whole genome shotgun (WGS) entry which is preliminary data.</text>
</comment>
<keyword evidence="5" id="KW-0813">Transport</keyword>
<dbReference type="VEuPathDB" id="ToxoDB:TGP89_262710"/>
<comment type="subcellular location">
    <subcellularLocation>
        <location evidence="1 5">Membrane</location>
        <topology evidence="1 5">Multi-pass membrane protein</topology>
    </subcellularLocation>
</comment>
<comment type="similarity">
    <text evidence="5">Belongs to the copper transporter (Ctr) (TC 1.A.56) family. SLC31A subfamily.</text>
</comment>
<dbReference type="Pfam" id="PF04145">
    <property type="entry name" value="Ctr"/>
    <property type="match status" value="1"/>
</dbReference>
<keyword evidence="5" id="KW-0406">Ion transport</keyword>
<feature type="compositionally biased region" description="Basic and acidic residues" evidence="6">
    <location>
        <begin position="110"/>
        <end position="160"/>
    </location>
</feature>
<keyword evidence="5" id="KW-0187">Copper transport</keyword>
<keyword evidence="5" id="KW-0186">Copper</keyword>
<keyword evidence="3 5" id="KW-1133">Transmembrane helix</keyword>
<feature type="compositionally biased region" description="Low complexity" evidence="6">
    <location>
        <begin position="79"/>
        <end position="88"/>
    </location>
</feature>
<sequence>MATHAQSGASCSLITSPRSGREGGQRKTEAYLLSLRKIPSSRRRGLPTGPQSKASLLRVPTFFLVCALLCVSSLPGALSSASNSPVSSDNEVPDPQRNRDSPKPSSSDATPDKTHDKQRPRNRYEDVEDCCKGQKKRATDDASAAREADGKEESCCDKKGTAGGSGGEGPSSEGKQSCCKKKKAVAAEGTPHVAAEGHKSSCCGVMPMSFQNSLHTVILFHSWETLERWQYVLSLLTCVVLGMLSVVLKVLRLRLEFFLAKRDRAAEDAQGVEKLKQKEGQSSAASPSSAIVERLCGNFPLKQNAWRMLEAFVIYGYDYLLMLIVMTYNVGLFFAVTGGLALGFFCFGHLLRIQAEKEENSLEEDYRGDPCCCGT</sequence>
<accession>A0A086JSK2</accession>
<dbReference type="PANTHER" id="PTHR12483">
    <property type="entry name" value="SOLUTE CARRIER FAMILY 31 COPPER TRANSPORTERS"/>
    <property type="match status" value="1"/>
</dbReference>
<keyword evidence="4 5" id="KW-0472">Membrane</keyword>
<proteinExistence type="inferred from homology"/>
<feature type="compositionally biased region" description="Basic and acidic residues" evidence="6">
    <location>
        <begin position="19"/>
        <end position="28"/>
    </location>
</feature>
<keyword evidence="2 5" id="KW-0812">Transmembrane</keyword>
<dbReference type="EMBL" id="AEYI02001621">
    <property type="protein sequence ID" value="KFG35120.1"/>
    <property type="molecule type" value="Genomic_DNA"/>
</dbReference>
<feature type="transmembrane region" description="Helical" evidence="5">
    <location>
        <begin position="229"/>
        <end position="251"/>
    </location>
</feature>
<evidence type="ECO:0000256" key="1">
    <source>
        <dbReference type="ARBA" id="ARBA00004141"/>
    </source>
</evidence>
<feature type="region of interest" description="Disordered" evidence="6">
    <location>
        <begin position="1"/>
        <end position="28"/>
    </location>
</feature>
<dbReference type="PANTHER" id="PTHR12483:SF27">
    <property type="entry name" value="COPPER TRANSPORT PROTEIN CTR1"/>
    <property type="match status" value="1"/>
</dbReference>
<feature type="transmembrane region" description="Helical" evidence="5">
    <location>
        <begin position="308"/>
        <end position="326"/>
    </location>
</feature>
<feature type="transmembrane region" description="Helical" evidence="5">
    <location>
        <begin position="332"/>
        <end position="351"/>
    </location>
</feature>
<gene>
    <name evidence="7" type="ORF">TGP89_262710</name>
</gene>
<dbReference type="Proteomes" id="UP000028828">
    <property type="component" value="Unassembled WGS sequence"/>
</dbReference>
<evidence type="ECO:0000256" key="4">
    <source>
        <dbReference type="ARBA" id="ARBA00023136"/>
    </source>
</evidence>
<evidence type="ECO:0000256" key="6">
    <source>
        <dbReference type="SAM" id="MobiDB-lite"/>
    </source>
</evidence>
<dbReference type="GO" id="GO:0005886">
    <property type="term" value="C:plasma membrane"/>
    <property type="evidence" value="ECO:0007669"/>
    <property type="project" value="TreeGrafter"/>
</dbReference>
<organism evidence="7 8">
    <name type="scientific">Toxoplasma gondii p89</name>
    <dbReference type="NCBI Taxonomy" id="943119"/>
    <lineage>
        <taxon>Eukaryota</taxon>
        <taxon>Sar</taxon>
        <taxon>Alveolata</taxon>
        <taxon>Apicomplexa</taxon>
        <taxon>Conoidasida</taxon>
        <taxon>Coccidia</taxon>
        <taxon>Eucoccidiorida</taxon>
        <taxon>Eimeriorina</taxon>
        <taxon>Sarcocystidae</taxon>
        <taxon>Toxoplasma</taxon>
    </lineage>
</organism>
<name>A0A086JSK2_TOXGO</name>
<dbReference type="InterPro" id="IPR007274">
    <property type="entry name" value="Cop_transporter"/>
</dbReference>
<feature type="region of interest" description="Disordered" evidence="6">
    <location>
        <begin position="78"/>
        <end position="176"/>
    </location>
</feature>
<evidence type="ECO:0000313" key="7">
    <source>
        <dbReference type="EMBL" id="KFG35120.1"/>
    </source>
</evidence>
<evidence type="ECO:0000256" key="5">
    <source>
        <dbReference type="RuleBase" id="RU367022"/>
    </source>
</evidence>
<reference evidence="7 8" key="1">
    <citation type="submission" date="2014-03" db="EMBL/GenBank/DDBJ databases">
        <authorList>
            <person name="Sibley D."/>
            <person name="Venepally P."/>
            <person name="Karamycheva S."/>
            <person name="Hadjithomas M."/>
            <person name="Khan A."/>
            <person name="Brunk B."/>
            <person name="Roos D."/>
            <person name="Caler E."/>
            <person name="Lorenzi H."/>
        </authorList>
    </citation>
    <scope>NUCLEOTIDE SEQUENCE [LARGE SCALE GENOMIC DNA]</scope>
    <source>
        <strain evidence="8">p89</strain>
    </source>
</reference>
<feature type="compositionally biased region" description="Polar residues" evidence="6">
    <location>
        <begin position="1"/>
        <end position="18"/>
    </location>
</feature>
<evidence type="ECO:0000313" key="8">
    <source>
        <dbReference type="Proteomes" id="UP000028828"/>
    </source>
</evidence>
<protein>
    <recommendedName>
        <fullName evidence="5">Copper transport protein</fullName>
    </recommendedName>
</protein>
<dbReference type="GO" id="GO:0005375">
    <property type="term" value="F:copper ion transmembrane transporter activity"/>
    <property type="evidence" value="ECO:0007669"/>
    <property type="project" value="UniProtKB-UniRule"/>
</dbReference>
<dbReference type="OrthoDB" id="161814at2759"/>
<evidence type="ECO:0000256" key="2">
    <source>
        <dbReference type="ARBA" id="ARBA00022692"/>
    </source>
</evidence>
<dbReference type="AlphaFoldDB" id="A0A086JSK2"/>